<organism evidence="5">
    <name type="scientific">marine metagenome</name>
    <dbReference type="NCBI Taxonomy" id="408172"/>
    <lineage>
        <taxon>unclassified sequences</taxon>
        <taxon>metagenomes</taxon>
        <taxon>ecological metagenomes</taxon>
    </lineage>
</organism>
<keyword evidence="3" id="KW-0067">ATP-binding</keyword>
<dbReference type="InterPro" id="IPR027417">
    <property type="entry name" value="P-loop_NTPase"/>
</dbReference>
<dbReference type="AlphaFoldDB" id="A0A382HF79"/>
<dbReference type="InterPro" id="IPR003439">
    <property type="entry name" value="ABC_transporter-like_ATP-bd"/>
</dbReference>
<dbReference type="PROSITE" id="PS50893">
    <property type="entry name" value="ABC_TRANSPORTER_2"/>
    <property type="match status" value="1"/>
</dbReference>
<feature type="domain" description="ABC transporter" evidence="4">
    <location>
        <begin position="5"/>
        <end position="230"/>
    </location>
</feature>
<dbReference type="PROSITE" id="PS00211">
    <property type="entry name" value="ABC_TRANSPORTER_1"/>
    <property type="match status" value="1"/>
</dbReference>
<protein>
    <recommendedName>
        <fullName evidence="4">ABC transporter domain-containing protein</fullName>
    </recommendedName>
</protein>
<feature type="non-terminal residue" evidence="5">
    <location>
        <position position="277"/>
    </location>
</feature>
<keyword evidence="1" id="KW-0813">Transport</keyword>
<keyword evidence="2" id="KW-0547">Nucleotide-binding</keyword>
<dbReference type="Gene3D" id="3.40.50.300">
    <property type="entry name" value="P-loop containing nucleotide triphosphate hydrolases"/>
    <property type="match status" value="1"/>
</dbReference>
<dbReference type="SMART" id="SM00382">
    <property type="entry name" value="AAA"/>
    <property type="match status" value="1"/>
</dbReference>
<dbReference type="GO" id="GO:0005524">
    <property type="term" value="F:ATP binding"/>
    <property type="evidence" value="ECO:0007669"/>
    <property type="project" value="UniProtKB-KW"/>
</dbReference>
<accession>A0A382HF79</accession>
<evidence type="ECO:0000256" key="1">
    <source>
        <dbReference type="ARBA" id="ARBA00022448"/>
    </source>
</evidence>
<gene>
    <name evidence="5" type="ORF">METZ01_LOCUS237995</name>
</gene>
<dbReference type="GO" id="GO:0016887">
    <property type="term" value="F:ATP hydrolysis activity"/>
    <property type="evidence" value="ECO:0007669"/>
    <property type="project" value="InterPro"/>
</dbReference>
<dbReference type="InterPro" id="IPR051782">
    <property type="entry name" value="ABC_Transporter_VariousFunc"/>
</dbReference>
<dbReference type="Pfam" id="PF00005">
    <property type="entry name" value="ABC_tran"/>
    <property type="match status" value="1"/>
</dbReference>
<dbReference type="InterPro" id="IPR017871">
    <property type="entry name" value="ABC_transporter-like_CS"/>
</dbReference>
<sequence>MDTVISIRNLTKRYGKNLAIQDINLDVMRGEIFGYLGPNGSGKTTTIRTLLDFIRPTKGVVSVLGLDSRADSAQIRKRIGYLPGDIALYEKMTGRQLLKYIDGLRGGLDWEFVIQLAERFEARLDQPIRTLSKGNKQKIGLIQAFMHAPELVIMDEPTNGLDPLMQQEFYKLVEETNKRGATIFVSSHIVPEIERLCSRVGIIRKGKLVAVEEVEKLKEKALRKITFVFDKPIAKEEFESLPGVRDVEVEGNALKCTIKGAVDALVKAAGRHKVIKV</sequence>
<name>A0A382HF79_9ZZZZ</name>
<evidence type="ECO:0000256" key="2">
    <source>
        <dbReference type="ARBA" id="ARBA00022741"/>
    </source>
</evidence>
<evidence type="ECO:0000256" key="3">
    <source>
        <dbReference type="ARBA" id="ARBA00022840"/>
    </source>
</evidence>
<dbReference type="InterPro" id="IPR003593">
    <property type="entry name" value="AAA+_ATPase"/>
</dbReference>
<dbReference type="PANTHER" id="PTHR42939:SF1">
    <property type="entry name" value="ABC TRANSPORTER ATP-BINDING PROTEIN ALBC-RELATED"/>
    <property type="match status" value="1"/>
</dbReference>
<proteinExistence type="predicted"/>
<dbReference type="EMBL" id="UINC01060536">
    <property type="protein sequence ID" value="SVB85141.1"/>
    <property type="molecule type" value="Genomic_DNA"/>
</dbReference>
<reference evidence="5" key="1">
    <citation type="submission" date="2018-05" db="EMBL/GenBank/DDBJ databases">
        <authorList>
            <person name="Lanie J.A."/>
            <person name="Ng W.-L."/>
            <person name="Kazmierczak K.M."/>
            <person name="Andrzejewski T.M."/>
            <person name="Davidsen T.M."/>
            <person name="Wayne K.J."/>
            <person name="Tettelin H."/>
            <person name="Glass J.I."/>
            <person name="Rusch D."/>
            <person name="Podicherti R."/>
            <person name="Tsui H.-C.T."/>
            <person name="Winkler M.E."/>
        </authorList>
    </citation>
    <scope>NUCLEOTIDE SEQUENCE</scope>
</reference>
<evidence type="ECO:0000259" key="4">
    <source>
        <dbReference type="PROSITE" id="PS50893"/>
    </source>
</evidence>
<dbReference type="CDD" id="cd03230">
    <property type="entry name" value="ABC_DR_subfamily_A"/>
    <property type="match status" value="1"/>
</dbReference>
<evidence type="ECO:0000313" key="5">
    <source>
        <dbReference type="EMBL" id="SVB85141.1"/>
    </source>
</evidence>
<dbReference type="SUPFAM" id="SSF52540">
    <property type="entry name" value="P-loop containing nucleoside triphosphate hydrolases"/>
    <property type="match status" value="1"/>
</dbReference>
<dbReference type="PANTHER" id="PTHR42939">
    <property type="entry name" value="ABC TRANSPORTER ATP-BINDING PROTEIN ALBC-RELATED"/>
    <property type="match status" value="1"/>
</dbReference>